<feature type="compositionally biased region" description="Polar residues" evidence="1">
    <location>
        <begin position="266"/>
        <end position="276"/>
    </location>
</feature>
<reference evidence="3" key="1">
    <citation type="journal article" date="2014" name="Genome Announc.">
        <title>Draft genome sequence of Colletotrichum sublineola, a destructive pathogen of cultivated sorghum.</title>
        <authorList>
            <person name="Baroncelli R."/>
            <person name="Sanz-Martin J.M."/>
            <person name="Rech G.E."/>
            <person name="Sukno S.A."/>
            <person name="Thon M.R."/>
        </authorList>
    </citation>
    <scope>NUCLEOTIDE SEQUENCE [LARGE SCALE GENOMIC DNA]</scope>
    <source>
        <strain evidence="3">TX430BB</strain>
    </source>
</reference>
<dbReference type="eggNOG" id="ENOG502RR53">
    <property type="taxonomic scope" value="Eukaryota"/>
</dbReference>
<feature type="compositionally biased region" description="Polar residues" evidence="1">
    <location>
        <begin position="350"/>
        <end position="366"/>
    </location>
</feature>
<evidence type="ECO:0000313" key="3">
    <source>
        <dbReference type="Proteomes" id="UP000027238"/>
    </source>
</evidence>
<dbReference type="AlphaFoldDB" id="A0A066WU16"/>
<protein>
    <submittedName>
        <fullName evidence="2">Uncharacterized protein</fullName>
    </submittedName>
</protein>
<dbReference type="Proteomes" id="UP000027238">
    <property type="component" value="Unassembled WGS sequence"/>
</dbReference>
<name>A0A066WU16_COLSU</name>
<sequence length="511" mass="55564">MSWPQRLLDGNEQSQTKIEDHSGRYGMQDKRADTHIQQRAEQIRDSLAIPNQCAETSIQLRIEDVRNHVDVPIDSIHYPGIWDHYRDEIILTQSRMAPLAHMAPSTHTIPSHDNMGCAAMQQQSLISLTCHNSNWISGMETADHRIQSTTPSHSETDAKFSHTKESSAIGDSRASPVVVGSQQYDQIVAPTYPSIISGIPRSLGALVATNQHDVTVQTPPPPVTGYASSPYWSSNVSLFGSIPTTGQQYSNNHSVIPTPPVFGSLLPQSRTQNTKMDSAAGKGKGQLDMPTTSPHPALGASPSQARSHTDKNRRASVVKVPSPLKRTASSSSPAVPSTLRSVKFPPLGSPTRSPSSDSTIDINQTPSARRSSVSVSSCRARSVFDDDPFITSQPGPQTFITGSPFNEGCESMAEKVARQVANTRSLTHHGYRGPVEVGDFICLIDPYTGQPDPIAVNHPDGKGNTVNRDFRSRKDLREIMPADNGRAEWGRKGEFKGFEESIAAAWIYGSS</sequence>
<feature type="compositionally biased region" description="Low complexity" evidence="1">
    <location>
        <begin position="367"/>
        <end position="376"/>
    </location>
</feature>
<feature type="region of interest" description="Disordered" evidence="1">
    <location>
        <begin position="1"/>
        <end position="31"/>
    </location>
</feature>
<comment type="caution">
    <text evidence="2">The sequence shown here is derived from an EMBL/GenBank/DDBJ whole genome shotgun (WGS) entry which is preliminary data.</text>
</comment>
<keyword evidence="3" id="KW-1185">Reference proteome</keyword>
<organism evidence="2 3">
    <name type="scientific">Colletotrichum sublineola</name>
    <name type="common">Sorghum anthracnose fungus</name>
    <dbReference type="NCBI Taxonomy" id="1173701"/>
    <lineage>
        <taxon>Eukaryota</taxon>
        <taxon>Fungi</taxon>
        <taxon>Dikarya</taxon>
        <taxon>Ascomycota</taxon>
        <taxon>Pezizomycotina</taxon>
        <taxon>Sordariomycetes</taxon>
        <taxon>Hypocreomycetidae</taxon>
        <taxon>Glomerellales</taxon>
        <taxon>Glomerellaceae</taxon>
        <taxon>Colletotrichum</taxon>
        <taxon>Colletotrichum graminicola species complex</taxon>
    </lineage>
</organism>
<dbReference type="EMBL" id="JMSE01001513">
    <property type="protein sequence ID" value="KDN60388.1"/>
    <property type="molecule type" value="Genomic_DNA"/>
</dbReference>
<evidence type="ECO:0000313" key="2">
    <source>
        <dbReference type="EMBL" id="KDN60388.1"/>
    </source>
</evidence>
<feature type="region of interest" description="Disordered" evidence="1">
    <location>
        <begin position="149"/>
        <end position="174"/>
    </location>
</feature>
<feature type="region of interest" description="Disordered" evidence="1">
    <location>
        <begin position="264"/>
        <end position="376"/>
    </location>
</feature>
<proteinExistence type="predicted"/>
<accession>A0A066WU16</accession>
<evidence type="ECO:0000256" key="1">
    <source>
        <dbReference type="SAM" id="MobiDB-lite"/>
    </source>
</evidence>
<dbReference type="HOGENOM" id="CLU_533167_0_0_1"/>
<feature type="compositionally biased region" description="Low complexity" evidence="1">
    <location>
        <begin position="326"/>
        <end position="341"/>
    </location>
</feature>
<gene>
    <name evidence="2" type="ORF">CSUB01_00494</name>
</gene>
<feature type="compositionally biased region" description="Basic and acidic residues" evidence="1">
    <location>
        <begin position="17"/>
        <end position="31"/>
    </location>
</feature>
<feature type="compositionally biased region" description="Basic and acidic residues" evidence="1">
    <location>
        <begin position="154"/>
        <end position="165"/>
    </location>
</feature>
<dbReference type="OrthoDB" id="4849240at2759"/>